<sequence>MSDRNQDKEKREKQGDPEHDESVLNPERKDELDLSKKERRLIEKEKLKGMGIGKKLEYIWMYYKPVIFGVIAAIALVFGVRDYYEGLKVKTVLSVAVVDSRIEDTDSTAEEIKEQLGYEGDKYSRVEINVNMTSNEDGDGLEYYAQMTYVTQIAAGTMDIMIMPEKVYDTLYENNDQSFLNLKELLGEESFQAFGNQTDETHISVTDSELATKFGLSYEPICIVVPASTSEADNAAKWLSVLAEREK</sequence>
<accession>A0A844GEB7</accession>
<keyword evidence="2" id="KW-0812">Transmembrane</keyword>
<proteinExistence type="predicted"/>
<keyword evidence="2" id="KW-1133">Transmembrane helix</keyword>
<comment type="caution">
    <text evidence="3">The sequence shown here is derived from an EMBL/GenBank/DDBJ whole genome shotgun (WGS) entry which is preliminary data.</text>
</comment>
<keyword evidence="2" id="KW-0472">Membrane</keyword>
<evidence type="ECO:0000256" key="1">
    <source>
        <dbReference type="SAM" id="MobiDB-lite"/>
    </source>
</evidence>
<protein>
    <submittedName>
        <fullName evidence="3">Uncharacterized protein</fullName>
    </submittedName>
</protein>
<name>A0A844GEB7_9FIRM</name>
<dbReference type="RefSeq" id="WP_154779718.1">
    <property type="nucleotide sequence ID" value="NZ_WMBC01000002.1"/>
</dbReference>
<dbReference type="Proteomes" id="UP000437824">
    <property type="component" value="Unassembled WGS sequence"/>
</dbReference>
<evidence type="ECO:0000256" key="2">
    <source>
        <dbReference type="SAM" id="Phobius"/>
    </source>
</evidence>
<dbReference type="AlphaFoldDB" id="A0A844GEB7"/>
<organism evidence="3 4">
    <name type="scientific">Blautia luti DSM 14534 = JCM 17040</name>
    <dbReference type="NCBI Taxonomy" id="649762"/>
    <lineage>
        <taxon>Bacteria</taxon>
        <taxon>Bacillati</taxon>
        <taxon>Bacillota</taxon>
        <taxon>Clostridia</taxon>
        <taxon>Lachnospirales</taxon>
        <taxon>Lachnospiraceae</taxon>
        <taxon>Blautia</taxon>
    </lineage>
</organism>
<feature type="transmembrane region" description="Helical" evidence="2">
    <location>
        <begin position="60"/>
        <end position="80"/>
    </location>
</feature>
<gene>
    <name evidence="3" type="ORF">GKZ57_03365</name>
</gene>
<reference evidence="3 4" key="1">
    <citation type="submission" date="2019-11" db="EMBL/GenBank/DDBJ databases">
        <title>Draft genome sequence of Blautia luti DSM 14534T, isolated from human stool.</title>
        <authorList>
            <person name="Ortiz R."/>
            <person name="Melis-Arcos F."/>
            <person name="Covarrubias P."/>
            <person name="Cardenas J.P."/>
            <person name="Perez-Donoso J."/>
            <person name="Almonacid D."/>
        </authorList>
    </citation>
    <scope>NUCLEOTIDE SEQUENCE [LARGE SCALE GENOMIC DNA]</scope>
    <source>
        <strain evidence="3 4">DSM 14534</strain>
    </source>
</reference>
<feature type="region of interest" description="Disordered" evidence="1">
    <location>
        <begin position="1"/>
        <end position="32"/>
    </location>
</feature>
<evidence type="ECO:0000313" key="3">
    <source>
        <dbReference type="EMBL" id="MTD60323.1"/>
    </source>
</evidence>
<evidence type="ECO:0000313" key="4">
    <source>
        <dbReference type="Proteomes" id="UP000437824"/>
    </source>
</evidence>
<dbReference type="EMBL" id="WMBC01000002">
    <property type="protein sequence ID" value="MTD60323.1"/>
    <property type="molecule type" value="Genomic_DNA"/>
</dbReference>